<evidence type="ECO:0000313" key="2">
    <source>
        <dbReference type="EMBL" id="RVX21692.1"/>
    </source>
</evidence>
<feature type="transmembrane region" description="Helical" evidence="1">
    <location>
        <begin position="99"/>
        <end position="124"/>
    </location>
</feature>
<sequence length="214" mass="23249">MTSAFGAEETKKGKKTSGARQLLPFRELETTVVAEAEVLCQYLGGPRAAANLQIDDMLDLPPSSPSPSSPILQAVRASQEPVAAEFAATRFESEDSKTLATCAVIFMCMLLGLVIFNFVFIIWWDIGGALVVDCSDIIQEAVIESSTIKFVPSIRSGSYADIGLRKSMEDEHIRIDDLSAEWGPSSGVHFQVPSMQCLMGMEALKQQLISRGMP</sequence>
<evidence type="ECO:0000256" key="1">
    <source>
        <dbReference type="SAM" id="Phobius"/>
    </source>
</evidence>
<comment type="caution">
    <text evidence="2">The sequence shown here is derived from an EMBL/GenBank/DDBJ whole genome shotgun (WGS) entry which is preliminary data.</text>
</comment>
<keyword evidence="1" id="KW-0472">Membrane</keyword>
<protein>
    <submittedName>
        <fullName evidence="2">Uncharacterized protein</fullName>
    </submittedName>
</protein>
<keyword evidence="1" id="KW-0812">Transmembrane</keyword>
<name>A0A438KKG4_VITVI</name>
<gene>
    <name evidence="2" type="ORF">CK203_001695</name>
</gene>
<accession>A0A438KKG4</accession>
<evidence type="ECO:0000313" key="3">
    <source>
        <dbReference type="Proteomes" id="UP000288805"/>
    </source>
</evidence>
<dbReference type="EMBL" id="QGNW01000004">
    <property type="protein sequence ID" value="RVX21692.1"/>
    <property type="molecule type" value="Genomic_DNA"/>
</dbReference>
<reference evidence="2 3" key="1">
    <citation type="journal article" date="2018" name="PLoS Genet.">
        <title>Population sequencing reveals clonal diversity and ancestral inbreeding in the grapevine cultivar Chardonnay.</title>
        <authorList>
            <person name="Roach M.J."/>
            <person name="Johnson D.L."/>
            <person name="Bohlmann J."/>
            <person name="van Vuuren H.J."/>
            <person name="Jones S.J."/>
            <person name="Pretorius I.S."/>
            <person name="Schmidt S.A."/>
            <person name="Borneman A.R."/>
        </authorList>
    </citation>
    <scope>NUCLEOTIDE SEQUENCE [LARGE SCALE GENOMIC DNA]</scope>
    <source>
        <strain evidence="3">cv. Chardonnay</strain>
        <tissue evidence="2">Leaf</tissue>
    </source>
</reference>
<keyword evidence="1" id="KW-1133">Transmembrane helix</keyword>
<proteinExistence type="predicted"/>
<dbReference type="AlphaFoldDB" id="A0A438KKG4"/>
<organism evidence="2 3">
    <name type="scientific">Vitis vinifera</name>
    <name type="common">Grape</name>
    <dbReference type="NCBI Taxonomy" id="29760"/>
    <lineage>
        <taxon>Eukaryota</taxon>
        <taxon>Viridiplantae</taxon>
        <taxon>Streptophyta</taxon>
        <taxon>Embryophyta</taxon>
        <taxon>Tracheophyta</taxon>
        <taxon>Spermatophyta</taxon>
        <taxon>Magnoliopsida</taxon>
        <taxon>eudicotyledons</taxon>
        <taxon>Gunneridae</taxon>
        <taxon>Pentapetalae</taxon>
        <taxon>rosids</taxon>
        <taxon>Vitales</taxon>
        <taxon>Vitaceae</taxon>
        <taxon>Viteae</taxon>
        <taxon>Vitis</taxon>
    </lineage>
</organism>
<dbReference type="Proteomes" id="UP000288805">
    <property type="component" value="Unassembled WGS sequence"/>
</dbReference>